<evidence type="ECO:0000259" key="1">
    <source>
        <dbReference type="Pfam" id="PF08241"/>
    </source>
</evidence>
<dbReference type="PANTHER" id="PTHR43591:SF24">
    <property type="entry name" value="2-METHOXY-6-POLYPRENYL-1,4-BENZOQUINOL METHYLASE, MITOCHONDRIAL"/>
    <property type="match status" value="1"/>
</dbReference>
<proteinExistence type="predicted"/>
<dbReference type="Gene3D" id="3.40.50.150">
    <property type="entry name" value="Vaccinia Virus protein VP39"/>
    <property type="match status" value="1"/>
</dbReference>
<dbReference type="Proteomes" id="UP000230790">
    <property type="component" value="Unassembled WGS sequence"/>
</dbReference>
<dbReference type="GO" id="GO:0008757">
    <property type="term" value="F:S-adenosylmethionine-dependent methyltransferase activity"/>
    <property type="evidence" value="ECO:0007669"/>
    <property type="project" value="InterPro"/>
</dbReference>
<evidence type="ECO:0000313" key="2">
    <source>
        <dbReference type="EMBL" id="PJF47115.1"/>
    </source>
</evidence>
<name>A0A2M8QBE4_9CHLR</name>
<dbReference type="CDD" id="cd02440">
    <property type="entry name" value="AdoMet_MTases"/>
    <property type="match status" value="1"/>
</dbReference>
<dbReference type="EMBL" id="PGTN01000067">
    <property type="protein sequence ID" value="PJF47115.1"/>
    <property type="molecule type" value="Genomic_DNA"/>
</dbReference>
<dbReference type="AlphaFoldDB" id="A0A2M8QBE4"/>
<feature type="domain" description="Methyltransferase type 11" evidence="1">
    <location>
        <begin position="44"/>
        <end position="136"/>
    </location>
</feature>
<reference evidence="2 3" key="1">
    <citation type="submission" date="2017-11" db="EMBL/GenBank/DDBJ databases">
        <title>Evolution of Phototrophy in the Chloroflexi Phylum Driven by Horizontal Gene Transfer.</title>
        <authorList>
            <person name="Ward L.M."/>
            <person name="Hemp J."/>
            <person name="Shih P.M."/>
            <person name="Mcglynn S.E."/>
            <person name="Fischer W."/>
        </authorList>
    </citation>
    <scope>NUCLEOTIDE SEQUENCE [LARGE SCALE GENOMIC DNA]</scope>
    <source>
        <strain evidence="2">JP3_7</strain>
    </source>
</reference>
<sequence>MICDYEGSDYRTRFWENADRAYEDAVERIAIAHMLPPRGARMAEFGAGFGRLADLYAGYDEVILLDYSRSLLAEARQRWGRDPRFKFVAADIYHLPFAPGVLSAATMIRVIHHIADVPAALMQIRRAIAPGGTFVLEFANKRNLKAMMRYLVRRQRWNPYAPEPIEFATLNFDFHPRWMLQALRAAGFDIRAKRVASYLRAGFLKRVLPLQMMVRIDAALQRTAALALLSPSVFVQSVAVGQGHEAKGEGAALVGEGIFRSPRSGQPLRREGDTLVCDADGTRWRAEDNFYDFKAPL</sequence>
<accession>A0A2M8QBE4</accession>
<dbReference type="Pfam" id="PF08241">
    <property type="entry name" value="Methyltransf_11"/>
    <property type="match status" value="1"/>
</dbReference>
<evidence type="ECO:0000313" key="3">
    <source>
        <dbReference type="Proteomes" id="UP000230790"/>
    </source>
</evidence>
<dbReference type="SUPFAM" id="SSF53335">
    <property type="entry name" value="S-adenosyl-L-methionine-dependent methyltransferases"/>
    <property type="match status" value="1"/>
</dbReference>
<protein>
    <recommendedName>
        <fullName evidence="1">Methyltransferase type 11 domain-containing protein</fullName>
    </recommendedName>
</protein>
<dbReference type="InterPro" id="IPR029063">
    <property type="entry name" value="SAM-dependent_MTases_sf"/>
</dbReference>
<gene>
    <name evidence="2" type="ORF">CUN48_10375</name>
</gene>
<organism evidence="2 3">
    <name type="scientific">Candidatus Thermofonsia Clade 3 bacterium</name>
    <dbReference type="NCBI Taxonomy" id="2364212"/>
    <lineage>
        <taxon>Bacteria</taxon>
        <taxon>Bacillati</taxon>
        <taxon>Chloroflexota</taxon>
        <taxon>Candidatus Thermofontia</taxon>
        <taxon>Candidatus Thermofonsia Clade 3</taxon>
    </lineage>
</organism>
<dbReference type="PANTHER" id="PTHR43591">
    <property type="entry name" value="METHYLTRANSFERASE"/>
    <property type="match status" value="1"/>
</dbReference>
<comment type="caution">
    <text evidence="2">The sequence shown here is derived from an EMBL/GenBank/DDBJ whole genome shotgun (WGS) entry which is preliminary data.</text>
</comment>
<dbReference type="InterPro" id="IPR013216">
    <property type="entry name" value="Methyltransf_11"/>
</dbReference>